<organism evidence="3 4">
    <name type="scientific">Aldrovandia affinis</name>
    <dbReference type="NCBI Taxonomy" id="143900"/>
    <lineage>
        <taxon>Eukaryota</taxon>
        <taxon>Metazoa</taxon>
        <taxon>Chordata</taxon>
        <taxon>Craniata</taxon>
        <taxon>Vertebrata</taxon>
        <taxon>Euteleostomi</taxon>
        <taxon>Actinopterygii</taxon>
        <taxon>Neopterygii</taxon>
        <taxon>Teleostei</taxon>
        <taxon>Notacanthiformes</taxon>
        <taxon>Halosauridae</taxon>
        <taxon>Aldrovandia</taxon>
    </lineage>
</organism>
<dbReference type="AlphaFoldDB" id="A0AAD7SSS5"/>
<evidence type="ECO:0000256" key="1">
    <source>
        <dbReference type="SAM" id="MobiDB-lite"/>
    </source>
</evidence>
<reference evidence="3" key="1">
    <citation type="journal article" date="2023" name="Science">
        <title>Genome structures resolve the early diversification of teleost fishes.</title>
        <authorList>
            <person name="Parey E."/>
            <person name="Louis A."/>
            <person name="Montfort J."/>
            <person name="Bouchez O."/>
            <person name="Roques C."/>
            <person name="Iampietro C."/>
            <person name="Lluch J."/>
            <person name="Castinel A."/>
            <person name="Donnadieu C."/>
            <person name="Desvignes T."/>
            <person name="Floi Bucao C."/>
            <person name="Jouanno E."/>
            <person name="Wen M."/>
            <person name="Mejri S."/>
            <person name="Dirks R."/>
            <person name="Jansen H."/>
            <person name="Henkel C."/>
            <person name="Chen W.J."/>
            <person name="Zahm M."/>
            <person name="Cabau C."/>
            <person name="Klopp C."/>
            <person name="Thompson A.W."/>
            <person name="Robinson-Rechavi M."/>
            <person name="Braasch I."/>
            <person name="Lecointre G."/>
            <person name="Bobe J."/>
            <person name="Postlethwait J.H."/>
            <person name="Berthelot C."/>
            <person name="Roest Crollius H."/>
            <person name="Guiguen Y."/>
        </authorList>
    </citation>
    <scope>NUCLEOTIDE SEQUENCE</scope>
    <source>
        <strain evidence="3">NC1722</strain>
    </source>
</reference>
<keyword evidence="4" id="KW-1185">Reference proteome</keyword>
<keyword evidence="2" id="KW-0732">Signal</keyword>
<proteinExistence type="predicted"/>
<comment type="caution">
    <text evidence="3">The sequence shown here is derived from an EMBL/GenBank/DDBJ whole genome shotgun (WGS) entry which is preliminary data.</text>
</comment>
<evidence type="ECO:0000313" key="4">
    <source>
        <dbReference type="Proteomes" id="UP001221898"/>
    </source>
</evidence>
<feature type="chain" id="PRO_5041908009" description="Secreted protein" evidence="2">
    <location>
        <begin position="20"/>
        <end position="90"/>
    </location>
</feature>
<evidence type="ECO:0000256" key="2">
    <source>
        <dbReference type="SAM" id="SignalP"/>
    </source>
</evidence>
<evidence type="ECO:0000313" key="3">
    <source>
        <dbReference type="EMBL" id="KAJ8407512.1"/>
    </source>
</evidence>
<protein>
    <recommendedName>
        <fullName evidence="5">Secreted protein</fullName>
    </recommendedName>
</protein>
<name>A0AAD7SSS5_9TELE</name>
<accession>A0AAD7SSS5</accession>
<feature type="region of interest" description="Disordered" evidence="1">
    <location>
        <begin position="53"/>
        <end position="90"/>
    </location>
</feature>
<dbReference type="EMBL" id="JAINUG010000038">
    <property type="protein sequence ID" value="KAJ8407512.1"/>
    <property type="molecule type" value="Genomic_DNA"/>
</dbReference>
<sequence length="90" mass="9566">MPRLFTLLTAALARTITLTLPKRSVMPFPPLAQSATLTLPRRSAASLPPTYAQPCHGLSRQRHRRAPSGARAVTGRPPTPGSLLLTDGGT</sequence>
<gene>
    <name evidence="3" type="ORF">AAFF_G00273690</name>
</gene>
<evidence type="ECO:0008006" key="5">
    <source>
        <dbReference type="Google" id="ProtNLM"/>
    </source>
</evidence>
<feature type="signal peptide" evidence="2">
    <location>
        <begin position="1"/>
        <end position="19"/>
    </location>
</feature>
<dbReference type="Proteomes" id="UP001221898">
    <property type="component" value="Unassembled WGS sequence"/>
</dbReference>